<keyword evidence="3" id="KW-0808">Transferase</keyword>
<comment type="function">
    <text evidence="2">Catalyzes the formation of N(4)-acetylcytidine (ac(4)C) at the wobble position of elongator tRNA(Met), using acetate and ATP as substrates. First activates an acetate ion to form acetyladenylate (Ac-AMP) and then transfers the acetyl group to tRNA to form ac(4)C34.</text>
</comment>
<comment type="subcellular location">
    <subcellularLocation>
        <location evidence="2">Cytoplasm</location>
    </subcellularLocation>
</comment>
<feature type="binding site" evidence="2">
    <location>
        <begin position="197"/>
        <end position="198"/>
    </location>
    <ligand>
        <name>ATP</name>
        <dbReference type="ChEBI" id="CHEBI:30616"/>
    </ligand>
</feature>
<proteinExistence type="inferred from homology"/>
<organism evidence="3 4">
    <name type="scientific">Caloramator quimbayensis</name>
    <dbReference type="NCBI Taxonomy" id="1147123"/>
    <lineage>
        <taxon>Bacteria</taxon>
        <taxon>Bacillati</taxon>
        <taxon>Bacillota</taxon>
        <taxon>Clostridia</taxon>
        <taxon>Eubacteriales</taxon>
        <taxon>Clostridiaceae</taxon>
        <taxon>Caloramator</taxon>
    </lineage>
</organism>
<dbReference type="Proteomes" id="UP000190105">
    <property type="component" value="Unassembled WGS sequence"/>
</dbReference>
<keyword evidence="4" id="KW-1185">Reference proteome</keyword>
<feature type="binding site" evidence="2">
    <location>
        <position position="102"/>
    </location>
    <ligand>
        <name>ATP</name>
        <dbReference type="ChEBI" id="CHEBI:30616"/>
    </ligand>
</feature>
<dbReference type="RefSeq" id="WP_078696787.1">
    <property type="nucleotide sequence ID" value="NZ_FUYH01000012.1"/>
</dbReference>
<dbReference type="AlphaFoldDB" id="A0A1T4XRV2"/>
<dbReference type="GO" id="GO:0005524">
    <property type="term" value="F:ATP binding"/>
    <property type="evidence" value="ECO:0007669"/>
    <property type="project" value="UniProtKB-KW"/>
</dbReference>
<keyword evidence="2" id="KW-0547">Nucleotide-binding</keyword>
<keyword evidence="2" id="KW-0436">Ligase</keyword>
<evidence type="ECO:0000313" key="4">
    <source>
        <dbReference type="Proteomes" id="UP000190105"/>
    </source>
</evidence>
<dbReference type="Gene3D" id="3.40.50.620">
    <property type="entry name" value="HUPs"/>
    <property type="match status" value="1"/>
</dbReference>
<dbReference type="GO" id="GO:0016740">
    <property type="term" value="F:transferase activity"/>
    <property type="evidence" value="ECO:0007669"/>
    <property type="project" value="UniProtKB-KW"/>
</dbReference>
<keyword evidence="1 2" id="KW-0819">tRNA processing</keyword>
<keyword evidence="2" id="KW-0694">RNA-binding</keyword>
<dbReference type="SUPFAM" id="SSF52374">
    <property type="entry name" value="Nucleotidylyl transferase"/>
    <property type="match status" value="1"/>
</dbReference>
<keyword evidence="2" id="KW-0067">ATP-binding</keyword>
<dbReference type="EMBL" id="FUYH01000012">
    <property type="protein sequence ID" value="SKA92290.1"/>
    <property type="molecule type" value="Genomic_DNA"/>
</dbReference>
<evidence type="ECO:0000256" key="2">
    <source>
        <dbReference type="HAMAP-Rule" id="MF_01539"/>
    </source>
</evidence>
<accession>A0A1T4XRV2</accession>
<dbReference type="PANTHER" id="PTHR37825:SF1">
    <property type="entry name" value="TRNA(MET) CYTIDINE ACETATE LIGASE"/>
    <property type="match status" value="1"/>
</dbReference>
<dbReference type="NCBIfam" id="NF010191">
    <property type="entry name" value="PRK13670.1"/>
    <property type="match status" value="1"/>
</dbReference>
<name>A0A1T4XRV2_9CLOT</name>
<feature type="binding site" evidence="2">
    <location>
        <begin position="7"/>
        <end position="20"/>
    </location>
    <ligand>
        <name>ATP</name>
        <dbReference type="ChEBI" id="CHEBI:30616"/>
    </ligand>
</feature>
<dbReference type="GO" id="GO:0000049">
    <property type="term" value="F:tRNA binding"/>
    <property type="evidence" value="ECO:0007669"/>
    <property type="project" value="UniProtKB-KW"/>
</dbReference>
<evidence type="ECO:0000313" key="3">
    <source>
        <dbReference type="EMBL" id="SKA92290.1"/>
    </source>
</evidence>
<reference evidence="4" key="1">
    <citation type="submission" date="2017-02" db="EMBL/GenBank/DDBJ databases">
        <authorList>
            <person name="Varghese N."/>
            <person name="Submissions S."/>
        </authorList>
    </citation>
    <scope>NUCLEOTIDE SEQUENCE [LARGE SCALE GENOMIC DNA]</scope>
    <source>
        <strain evidence="4">USBA 833</strain>
    </source>
</reference>
<dbReference type="GO" id="GO:0016879">
    <property type="term" value="F:ligase activity, forming carbon-nitrogen bonds"/>
    <property type="evidence" value="ECO:0007669"/>
    <property type="project" value="UniProtKB-UniRule"/>
</dbReference>
<sequence>MTTTGIIVEYNPLHYGHIYHLNKTKQLTNCDSIIAVMSGNFVQRGEPAIINKWARTKAALLSGVDLVIELPVIYSISSAEGFAFGAVSILNSLGIIDNLCFGSEIGNIDKLYYISKILYEEPEEYKYILKKYIKSGLSFPSARQQSLYKYIIDKNDVNVNINDIENIIKNPNNILSIEYIKSLIKLRSNIKPYTIERIINSYNDENLTGMISSATSIRKNIYNEEIKNALPEYSYEIIKNEEKNGRAPITIDDFSNILLYKLRSEEINYISSIADVSEGLEYKIKRASEDSVSINELIENIKSKRYTSARIKRILLYSLLGITKEIYDKKKKQPAEYVRILGFNSRGKELIKSIKEKSSIPLITNPSQKDTNILELDIKATDFYVLGYKNKIYTSAKQDLKVPPVII</sequence>
<dbReference type="STRING" id="1147123.SAMN05443428_11236"/>
<keyword evidence="2" id="KW-0820">tRNA-binding</keyword>
<evidence type="ECO:0000256" key="1">
    <source>
        <dbReference type="ARBA" id="ARBA00022694"/>
    </source>
</evidence>
<protein>
    <recommendedName>
        <fullName evidence="2">tRNA(Met) cytidine acetate ligase</fullName>
        <ecNumber evidence="2">6.3.4.-</ecNumber>
    </recommendedName>
</protein>
<comment type="similarity">
    <text evidence="2">Belongs to the TmcAL family.</text>
</comment>
<dbReference type="HAMAP" id="MF_01539">
    <property type="entry name" value="TmcAL"/>
    <property type="match status" value="1"/>
</dbReference>
<dbReference type="PANTHER" id="PTHR37825">
    <property type="entry name" value="TRNA(MET) CYTIDINE ACETATE LIGASE"/>
    <property type="match status" value="1"/>
</dbReference>
<comment type="catalytic activity">
    <reaction evidence="2">
        <text>cytidine(34) in elongator tRNA(Met) + acetate + ATP = N(4)-acetylcytidine(34) in elongator tRNA(Met) + AMP + diphosphate</text>
        <dbReference type="Rhea" id="RHEA:58144"/>
        <dbReference type="Rhea" id="RHEA-COMP:10693"/>
        <dbReference type="Rhea" id="RHEA-COMP:10694"/>
        <dbReference type="ChEBI" id="CHEBI:30089"/>
        <dbReference type="ChEBI" id="CHEBI:30616"/>
        <dbReference type="ChEBI" id="CHEBI:33019"/>
        <dbReference type="ChEBI" id="CHEBI:74900"/>
        <dbReference type="ChEBI" id="CHEBI:82748"/>
        <dbReference type="ChEBI" id="CHEBI:456215"/>
    </reaction>
</comment>
<dbReference type="GO" id="GO:0006400">
    <property type="term" value="P:tRNA modification"/>
    <property type="evidence" value="ECO:0007669"/>
    <property type="project" value="UniProtKB-UniRule"/>
</dbReference>
<dbReference type="EC" id="6.3.4.-" evidence="2"/>
<dbReference type="GO" id="GO:0005737">
    <property type="term" value="C:cytoplasm"/>
    <property type="evidence" value="ECO:0007669"/>
    <property type="project" value="UniProtKB-SubCell"/>
</dbReference>
<dbReference type="Pfam" id="PF05636">
    <property type="entry name" value="HIGH_NTase1"/>
    <property type="match status" value="1"/>
</dbReference>
<dbReference type="OrthoDB" id="9769796at2"/>
<feature type="binding site" evidence="2">
    <location>
        <position position="172"/>
    </location>
    <ligand>
        <name>ATP</name>
        <dbReference type="ChEBI" id="CHEBI:30616"/>
    </ligand>
</feature>
<dbReference type="InterPro" id="IPR014729">
    <property type="entry name" value="Rossmann-like_a/b/a_fold"/>
</dbReference>
<keyword evidence="2" id="KW-0963">Cytoplasm</keyword>
<gene>
    <name evidence="2" type="primary">tmcAL</name>
    <name evidence="3" type="ORF">SAMN05443428_11236</name>
</gene>
<dbReference type="InterPro" id="IPR008513">
    <property type="entry name" value="tRNA(Met)_cyd_acetate_ligase"/>
</dbReference>